<name>A0A9P5TMJ2_GYMJU</name>
<feature type="region of interest" description="Disordered" evidence="1">
    <location>
        <begin position="48"/>
        <end position="86"/>
    </location>
</feature>
<dbReference type="AlphaFoldDB" id="A0A9P5TMJ2"/>
<reference evidence="3" key="1">
    <citation type="submission" date="2020-11" db="EMBL/GenBank/DDBJ databases">
        <authorList>
            <consortium name="DOE Joint Genome Institute"/>
            <person name="Ahrendt S."/>
            <person name="Riley R."/>
            <person name="Andreopoulos W."/>
            <person name="LaButti K."/>
            <person name="Pangilinan J."/>
            <person name="Ruiz-duenas F.J."/>
            <person name="Barrasa J.M."/>
            <person name="Sanchez-Garcia M."/>
            <person name="Camarero S."/>
            <person name="Miyauchi S."/>
            <person name="Serrano A."/>
            <person name="Linde D."/>
            <person name="Babiker R."/>
            <person name="Drula E."/>
            <person name="Ayuso-Fernandez I."/>
            <person name="Pacheco R."/>
            <person name="Padilla G."/>
            <person name="Ferreira P."/>
            <person name="Barriuso J."/>
            <person name="Kellner H."/>
            <person name="Castanera R."/>
            <person name="Alfaro M."/>
            <person name="Ramirez L."/>
            <person name="Pisabarro A.G."/>
            <person name="Kuo A."/>
            <person name="Tritt A."/>
            <person name="Lipzen A."/>
            <person name="He G."/>
            <person name="Yan M."/>
            <person name="Ng V."/>
            <person name="Cullen D."/>
            <person name="Martin F."/>
            <person name="Rosso M.-N."/>
            <person name="Henrissat B."/>
            <person name="Hibbett D."/>
            <person name="Martinez A.T."/>
            <person name="Grigoriev I.V."/>
        </authorList>
    </citation>
    <scope>NUCLEOTIDE SEQUENCE</scope>
    <source>
        <strain evidence="3">AH 44721</strain>
    </source>
</reference>
<evidence type="ECO:0000256" key="1">
    <source>
        <dbReference type="SAM" id="MobiDB-lite"/>
    </source>
</evidence>
<feature type="compositionally biased region" description="Polar residues" evidence="1">
    <location>
        <begin position="72"/>
        <end position="86"/>
    </location>
</feature>
<dbReference type="Proteomes" id="UP000724874">
    <property type="component" value="Unassembled WGS sequence"/>
</dbReference>
<evidence type="ECO:0000313" key="4">
    <source>
        <dbReference type="Proteomes" id="UP000724874"/>
    </source>
</evidence>
<feature type="transmembrane region" description="Helical" evidence="2">
    <location>
        <begin position="130"/>
        <end position="151"/>
    </location>
</feature>
<dbReference type="EMBL" id="JADNYJ010000063">
    <property type="protein sequence ID" value="KAF8894960.1"/>
    <property type="molecule type" value="Genomic_DNA"/>
</dbReference>
<keyword evidence="2" id="KW-1133">Transmembrane helix</keyword>
<keyword evidence="2" id="KW-0812">Transmembrane</keyword>
<keyword evidence="2" id="KW-0472">Membrane</keyword>
<evidence type="ECO:0000313" key="3">
    <source>
        <dbReference type="EMBL" id="KAF8894960.1"/>
    </source>
</evidence>
<gene>
    <name evidence="3" type="ORF">CPB84DRAFT_1288015</name>
</gene>
<protein>
    <submittedName>
        <fullName evidence="3">Uncharacterized protein</fullName>
    </submittedName>
</protein>
<feature type="compositionally biased region" description="Low complexity" evidence="1">
    <location>
        <begin position="48"/>
        <end position="71"/>
    </location>
</feature>
<proteinExistence type="predicted"/>
<accession>A0A9P5TMJ2</accession>
<sequence>MTYIHAPVTLDNNPNIITMTVSEPEATTPSQSAEPDCTIDITKIEASDSVQSHLSTSTSSKRPIRIPSSSSLDATGVTSNSDPTSTQQSFFPILQWITASARYLSSPASPILPTTKRISTHLDRSGTKTVVKYILLFYCFASCMVAVFRMYGSLLGPQRGRDVAEDVPVPSNIDSVYHFRLVLIFSVSPGNIKSISQFLTRQISPAVLEPFVVSSVNGGSNMTICAWLQDTELNLLEGWTRSSAGIISPMPCPDQADGE</sequence>
<evidence type="ECO:0000256" key="2">
    <source>
        <dbReference type="SAM" id="Phobius"/>
    </source>
</evidence>
<keyword evidence="4" id="KW-1185">Reference proteome</keyword>
<organism evidence="3 4">
    <name type="scientific">Gymnopilus junonius</name>
    <name type="common">Spectacular rustgill mushroom</name>
    <name type="synonym">Gymnopilus spectabilis subsp. junonius</name>
    <dbReference type="NCBI Taxonomy" id="109634"/>
    <lineage>
        <taxon>Eukaryota</taxon>
        <taxon>Fungi</taxon>
        <taxon>Dikarya</taxon>
        <taxon>Basidiomycota</taxon>
        <taxon>Agaricomycotina</taxon>
        <taxon>Agaricomycetes</taxon>
        <taxon>Agaricomycetidae</taxon>
        <taxon>Agaricales</taxon>
        <taxon>Agaricineae</taxon>
        <taxon>Hymenogastraceae</taxon>
        <taxon>Gymnopilus</taxon>
    </lineage>
</organism>
<comment type="caution">
    <text evidence="3">The sequence shown here is derived from an EMBL/GenBank/DDBJ whole genome shotgun (WGS) entry which is preliminary data.</text>
</comment>